<dbReference type="Gene3D" id="3.40.50.300">
    <property type="entry name" value="P-loop containing nucleotide triphosphate hydrolases"/>
    <property type="match status" value="1"/>
</dbReference>
<dbReference type="InterPro" id="IPR003593">
    <property type="entry name" value="AAA+_ATPase"/>
</dbReference>
<dbReference type="FunFam" id="3.40.50.300:FF:000216">
    <property type="entry name" value="Type VII secretion ATPase EccA"/>
    <property type="match status" value="1"/>
</dbReference>
<dbReference type="AlphaFoldDB" id="A0A179VBP1"/>
<dbReference type="Pfam" id="PF00004">
    <property type="entry name" value="AAA"/>
    <property type="match status" value="1"/>
</dbReference>
<name>A0A179VBP1_9MYCO</name>
<dbReference type="InterPro" id="IPR049078">
    <property type="entry name" value="T7SS_EccA1-like_N"/>
</dbReference>
<dbReference type="CDD" id="cd00009">
    <property type="entry name" value="AAA"/>
    <property type="match status" value="1"/>
</dbReference>
<dbReference type="GO" id="GO:0005524">
    <property type="term" value="F:ATP binding"/>
    <property type="evidence" value="ECO:0007669"/>
    <property type="project" value="UniProtKB-KW"/>
</dbReference>
<gene>
    <name evidence="5" type="ORF">AWB85_21375</name>
</gene>
<dbReference type="PANTHER" id="PTHR43392">
    <property type="entry name" value="AAA-TYPE ATPASE FAMILY PROTEIN / ANKYRIN REPEAT FAMILY PROTEIN"/>
    <property type="match status" value="1"/>
</dbReference>
<evidence type="ECO:0000256" key="3">
    <source>
        <dbReference type="ARBA" id="ARBA00022840"/>
    </source>
</evidence>
<dbReference type="Proteomes" id="UP000186919">
    <property type="component" value="Unassembled WGS sequence"/>
</dbReference>
<dbReference type="PANTHER" id="PTHR43392:SF2">
    <property type="entry name" value="AAA-TYPE ATPASE FAMILY PROTEIN _ ANKYRIN REPEAT FAMILY PROTEIN"/>
    <property type="match status" value="1"/>
</dbReference>
<dbReference type="InterPro" id="IPR011990">
    <property type="entry name" value="TPR-like_helical_dom_sf"/>
</dbReference>
<dbReference type="SMART" id="SM00382">
    <property type="entry name" value="AAA"/>
    <property type="match status" value="1"/>
</dbReference>
<dbReference type="SUPFAM" id="SSF52540">
    <property type="entry name" value="P-loop containing nucleoside triphosphate hydrolases"/>
    <property type="match status" value="1"/>
</dbReference>
<dbReference type="GO" id="GO:0016887">
    <property type="term" value="F:ATP hydrolysis activity"/>
    <property type="evidence" value="ECO:0007669"/>
    <property type="project" value="InterPro"/>
</dbReference>
<dbReference type="EMBL" id="LQYE01000007">
    <property type="protein sequence ID" value="OAT69319.1"/>
    <property type="molecule type" value="Genomic_DNA"/>
</dbReference>
<evidence type="ECO:0000313" key="6">
    <source>
        <dbReference type="Proteomes" id="UP000186919"/>
    </source>
</evidence>
<dbReference type="InterPro" id="IPR003959">
    <property type="entry name" value="ATPase_AAA_core"/>
</dbReference>
<evidence type="ECO:0000259" key="4">
    <source>
        <dbReference type="SMART" id="SM00382"/>
    </source>
</evidence>
<protein>
    <submittedName>
        <fullName evidence="5">Type VII secretion AAA-ATPase EccA</fullName>
    </submittedName>
</protein>
<dbReference type="InterPro" id="IPR000641">
    <property type="entry name" value="CbxX/CfxQ"/>
</dbReference>
<dbReference type="Gene3D" id="1.10.8.60">
    <property type="match status" value="1"/>
</dbReference>
<evidence type="ECO:0000256" key="1">
    <source>
        <dbReference type="ARBA" id="ARBA00010378"/>
    </source>
</evidence>
<dbReference type="RefSeq" id="WP_064628808.1">
    <property type="nucleotide sequence ID" value="NZ_LQYE01000007.1"/>
</dbReference>
<keyword evidence="3" id="KW-0067">ATP-binding</keyword>
<evidence type="ECO:0000256" key="2">
    <source>
        <dbReference type="ARBA" id="ARBA00022741"/>
    </source>
</evidence>
<comment type="similarity">
    <text evidence="1">Belongs to the CbxX/CfxQ family.</text>
</comment>
<accession>A0A179VBP1</accession>
<dbReference type="Pfam" id="PF21545">
    <property type="entry name" value="T7SS_EccA1_N"/>
    <property type="match status" value="1"/>
</dbReference>
<dbReference type="Gene3D" id="1.25.40.10">
    <property type="entry name" value="Tetratricopeptide repeat domain"/>
    <property type="match status" value="1"/>
</dbReference>
<organism evidence="5 6">
    <name type="scientific">Mycobacteroides immunogenum</name>
    <dbReference type="NCBI Taxonomy" id="83262"/>
    <lineage>
        <taxon>Bacteria</taxon>
        <taxon>Bacillati</taxon>
        <taxon>Actinomycetota</taxon>
        <taxon>Actinomycetes</taxon>
        <taxon>Mycobacteriales</taxon>
        <taxon>Mycobacteriaceae</taxon>
        <taxon>Mycobacteroides</taxon>
    </lineage>
</organism>
<dbReference type="PRINTS" id="PR00819">
    <property type="entry name" value="CBXCFQXSUPER"/>
</dbReference>
<reference evidence="5 6" key="1">
    <citation type="submission" date="2016-01" db="EMBL/GenBank/DDBJ databases">
        <title>Mycobacterium immunogenum strain CD11_6 genome sequencing and assembly.</title>
        <authorList>
            <person name="Kaur G."/>
            <person name="Nair G.R."/>
            <person name="Mayilraj S."/>
        </authorList>
    </citation>
    <scope>NUCLEOTIDE SEQUENCE [LARGE SCALE GENOMIC DNA]</scope>
    <source>
        <strain evidence="5 6">CD11-6</strain>
    </source>
</reference>
<sequence>MTDPDVIELFERSCSLLGVEVHDRRQPPDKDRARTGFGRLAARAPEECDAWRGLAAAGDDSDHVLENAYQHLGTCGDLIAESAVDPAGLDFVFDTGLYLVLPATGAVGVKLAYAAKLATAGEFEKARDIVEDGAVKSAEPLWSAWILAVIYFRSGRWDNLRRVIAPLISSQDPYVRQAAQTANGVATAHLGQWQPAYDLLGGIDGPIATATAAALLTRALVARSLGKPEEASGLLNEAYAVVGAVGDDVKDQISAAMADPNYGIHPTTAARIDARSSYWDPATEPGEAEHAWELGADRRAQLKSEADAALAEFVGMDEIKDQLDRLDSSVKAATRRKEQNLPVRHKTLHLVLKGPPGVGKTSIARVISKRLCAAGVLKSEKFVEVGRGDLVDKVIGGSEHKVLTILKDIIQAGGGVLFIDEAYALTDSGSENDFGKLVLTEIMRYMVEYADILVVIVAGYADKMDEFLDSNEGLRLRFAREILLPSYTPDQLTEICERMAGKFSSTFEDLPAVQGRFDVLADARFRDSSGIVRTGIDAGANARFAERLVEFAEEERDHRLGDLDEPISREQEQLITAGDVDLAYGRLWKRLLNGFEYIKPGNDAVGHPVPQQLGGVR</sequence>
<keyword evidence="2" id="KW-0547">Nucleotide-binding</keyword>
<comment type="caution">
    <text evidence="5">The sequence shown here is derived from an EMBL/GenBank/DDBJ whole genome shotgun (WGS) entry which is preliminary data.</text>
</comment>
<dbReference type="InterPro" id="IPR050773">
    <property type="entry name" value="CbxX/CfxQ_RuBisCO_ESX"/>
</dbReference>
<dbReference type="InterPro" id="IPR027417">
    <property type="entry name" value="P-loop_NTPase"/>
</dbReference>
<feature type="domain" description="AAA+ ATPase" evidence="4">
    <location>
        <begin position="346"/>
        <end position="486"/>
    </location>
</feature>
<evidence type="ECO:0000313" key="5">
    <source>
        <dbReference type="EMBL" id="OAT69319.1"/>
    </source>
</evidence>
<proteinExistence type="inferred from homology"/>